<dbReference type="InterPro" id="IPR002477">
    <property type="entry name" value="Peptidoglycan-bd-like"/>
</dbReference>
<dbReference type="PANTHER" id="PTHR30163">
    <property type="entry name" value="MEMBRANE-BOUND LYTIC MUREIN TRANSGLYCOSYLASE B"/>
    <property type="match status" value="1"/>
</dbReference>
<evidence type="ECO:0000313" key="5">
    <source>
        <dbReference type="EMBL" id="MFC7702769.1"/>
    </source>
</evidence>
<dbReference type="Gene3D" id="1.10.8.350">
    <property type="entry name" value="Bacterial muramidase"/>
    <property type="match status" value="1"/>
</dbReference>
<feature type="domain" description="Peptidoglycan binding-like" evidence="3">
    <location>
        <begin position="362"/>
        <end position="416"/>
    </location>
</feature>
<dbReference type="InterPro" id="IPR036365">
    <property type="entry name" value="PGBD-like_sf"/>
</dbReference>
<reference evidence="6" key="1">
    <citation type="journal article" date="2019" name="Int. J. Syst. Evol. Microbiol.">
        <title>The Global Catalogue of Microorganisms (GCM) 10K type strain sequencing project: providing services to taxonomists for standard genome sequencing and annotation.</title>
        <authorList>
            <consortium name="The Broad Institute Genomics Platform"/>
            <consortium name="The Broad Institute Genome Sequencing Center for Infectious Disease"/>
            <person name="Wu L."/>
            <person name="Ma J."/>
        </authorList>
    </citation>
    <scope>NUCLEOTIDE SEQUENCE [LARGE SCALE GENOMIC DNA]</scope>
    <source>
        <strain evidence="6">CGMCC 1.12750</strain>
    </source>
</reference>
<dbReference type="InterPro" id="IPR031304">
    <property type="entry name" value="SLT_2"/>
</dbReference>
<name>A0ABW2UDV4_9RHOB</name>
<dbReference type="PANTHER" id="PTHR30163:SF8">
    <property type="entry name" value="LYTIC MUREIN TRANSGLYCOSYLASE"/>
    <property type="match status" value="1"/>
</dbReference>
<dbReference type="Pfam" id="PF13406">
    <property type="entry name" value="SLT_2"/>
    <property type="match status" value="1"/>
</dbReference>
<proteinExistence type="predicted"/>
<dbReference type="RefSeq" id="WP_377397755.1">
    <property type="nucleotide sequence ID" value="NZ_JBHTFQ010000001.1"/>
</dbReference>
<organism evidence="5 6">
    <name type="scientific">Plastorhodobacter daqingensis</name>
    <dbReference type="NCBI Taxonomy" id="1387281"/>
    <lineage>
        <taxon>Bacteria</taxon>
        <taxon>Pseudomonadati</taxon>
        <taxon>Pseudomonadota</taxon>
        <taxon>Alphaproteobacteria</taxon>
        <taxon>Rhodobacterales</taxon>
        <taxon>Paracoccaceae</taxon>
        <taxon>Plastorhodobacter</taxon>
    </lineage>
</organism>
<keyword evidence="2" id="KW-0732">Signal</keyword>
<sequence length="419" mass="44897">MRKTFTALGLATLLLPGCGMGGPVDRSARPEARPAPAADAGPRQPGSQSGFNRWVEGFRPRATAQGISPQVFDRAFRNASYMPDVVQRDRNQAEFTRAIWDYLDGAVSATRINTGRAKLAEHARVLQAIEARYGVEKEVVLAVWGMESSYGGFRGTTPIIPALATLAYDGRRGPFFEEQLVAALKIVQAGDIGPEAMTGSWAGAMGHTQFMPTSYLDYAVDFTGDGRRDIWSDDPSDALASAAAYLARFGWTRGQPWGVEVQLPQGFNHALVGTARPVGDWAAQGVRLAGGGAIPNHGNAQLFLPAGARGPAFLTFSNFAVIKRYNSSDSYALGIGHLSDRLRGGGPFRADWPRGDRALSVAERQELQRLLTARGFDTGGVDGRIGPNTLAAVRAYQSAAGLTPDGYVSADLLTRLRRG</sequence>
<feature type="region of interest" description="Disordered" evidence="1">
    <location>
        <begin position="22"/>
        <end position="53"/>
    </location>
</feature>
<keyword evidence="6" id="KW-1185">Reference proteome</keyword>
<dbReference type="SUPFAM" id="SSF53955">
    <property type="entry name" value="Lysozyme-like"/>
    <property type="match status" value="1"/>
</dbReference>
<evidence type="ECO:0000313" key="6">
    <source>
        <dbReference type="Proteomes" id="UP001596516"/>
    </source>
</evidence>
<feature type="compositionally biased region" description="Low complexity" evidence="1">
    <location>
        <begin position="34"/>
        <end position="45"/>
    </location>
</feature>
<accession>A0ABW2UDV4</accession>
<feature type="domain" description="Transglycosylase SLT" evidence="4">
    <location>
        <begin position="51"/>
        <end position="340"/>
    </location>
</feature>
<dbReference type="InterPro" id="IPR011970">
    <property type="entry name" value="MltB_2"/>
</dbReference>
<evidence type="ECO:0000256" key="1">
    <source>
        <dbReference type="SAM" id="MobiDB-lite"/>
    </source>
</evidence>
<dbReference type="InterPro" id="IPR043426">
    <property type="entry name" value="MltB-like"/>
</dbReference>
<evidence type="ECO:0000259" key="4">
    <source>
        <dbReference type="Pfam" id="PF13406"/>
    </source>
</evidence>
<dbReference type="InterPro" id="IPR023346">
    <property type="entry name" value="Lysozyme-like_dom_sf"/>
</dbReference>
<evidence type="ECO:0000256" key="2">
    <source>
        <dbReference type="SAM" id="SignalP"/>
    </source>
</evidence>
<dbReference type="Proteomes" id="UP001596516">
    <property type="component" value="Unassembled WGS sequence"/>
</dbReference>
<dbReference type="SUPFAM" id="SSF47090">
    <property type="entry name" value="PGBD-like"/>
    <property type="match status" value="1"/>
</dbReference>
<dbReference type="InterPro" id="IPR036366">
    <property type="entry name" value="PGBDSf"/>
</dbReference>
<dbReference type="EMBL" id="JBHTFQ010000001">
    <property type="protein sequence ID" value="MFC7702769.1"/>
    <property type="molecule type" value="Genomic_DNA"/>
</dbReference>
<feature type="signal peptide" evidence="2">
    <location>
        <begin position="1"/>
        <end position="21"/>
    </location>
</feature>
<dbReference type="NCBIfam" id="TIGR02283">
    <property type="entry name" value="MltB_2"/>
    <property type="match status" value="1"/>
</dbReference>
<feature type="chain" id="PRO_5045299817" evidence="2">
    <location>
        <begin position="22"/>
        <end position="419"/>
    </location>
</feature>
<evidence type="ECO:0000259" key="3">
    <source>
        <dbReference type="Pfam" id="PF01471"/>
    </source>
</evidence>
<protein>
    <submittedName>
        <fullName evidence="5">Lytic murein transglycosylase</fullName>
    </submittedName>
</protein>
<dbReference type="Gene3D" id="1.10.530.10">
    <property type="match status" value="1"/>
</dbReference>
<dbReference type="Pfam" id="PF01471">
    <property type="entry name" value="PG_binding_1"/>
    <property type="match status" value="1"/>
</dbReference>
<dbReference type="Gene3D" id="1.10.101.10">
    <property type="entry name" value="PGBD-like superfamily/PGBD"/>
    <property type="match status" value="1"/>
</dbReference>
<comment type="caution">
    <text evidence="5">The sequence shown here is derived from an EMBL/GenBank/DDBJ whole genome shotgun (WGS) entry which is preliminary data.</text>
</comment>
<gene>
    <name evidence="5" type="ORF">ACFQXB_01000</name>
</gene>